<dbReference type="OrthoDB" id="9805316at2"/>
<evidence type="ECO:0000313" key="9">
    <source>
        <dbReference type="Proteomes" id="UP000009232"/>
    </source>
</evidence>
<dbReference type="KEGG" id="tcy:Thicy_1029"/>
<gene>
    <name evidence="8" type="ordered locus">Thicy_1029</name>
</gene>
<dbReference type="EC" id="2.5.1.10" evidence="8"/>
<dbReference type="FunFam" id="1.10.600.10:FF:000001">
    <property type="entry name" value="Geranylgeranyl diphosphate synthase"/>
    <property type="match status" value="1"/>
</dbReference>
<dbReference type="CDD" id="cd00685">
    <property type="entry name" value="Trans_IPPS_HT"/>
    <property type="match status" value="1"/>
</dbReference>
<keyword evidence="5" id="KW-0460">Magnesium</keyword>
<dbReference type="GO" id="GO:0008654">
    <property type="term" value="P:phospholipid biosynthetic process"/>
    <property type="evidence" value="ECO:0007669"/>
    <property type="project" value="UniProtKB-ARBA"/>
</dbReference>
<dbReference type="PANTHER" id="PTHR43281:SF1">
    <property type="entry name" value="FARNESYL DIPHOSPHATE SYNTHASE"/>
    <property type="match status" value="1"/>
</dbReference>
<proteinExistence type="inferred from homology"/>
<protein>
    <submittedName>
        <fullName evidence="8">Geranyltranstransferase</fullName>
        <ecNumber evidence="8">2.5.1.10</ecNumber>
    </submittedName>
</protein>
<dbReference type="InterPro" id="IPR053378">
    <property type="entry name" value="Prenyl_diphosphate_synthase"/>
</dbReference>
<sequence>MQHEQLSRIQTRINAHLNQKIAQLTDSTIAIAPLTEALVYASSQGGKRLRPALCFSLGTSLGVSDDALLDCAVAIEFIHAYSLVHDDLPAMDNDVLRRGQPTCHIQFDEATAILTGDALQGLAYQTLIESAHLTAQQKVTACQLLLEAAGPRGMIAGQMLDILGENAELNLAQLTQLHQLKTGALITASLLLGALTSSHFDELKPILITLGNTLGLAFQIQDDLLDIEVPTEARGKTQGRDAELGKSTYPSLLGLDGSKIMRDQLIRQANDALENIASNPAVTGDLRFLANIIRFIGERQH</sequence>
<keyword evidence="3 7" id="KW-0808">Transferase</keyword>
<dbReference type="GO" id="GO:0016114">
    <property type="term" value="P:terpenoid biosynthetic process"/>
    <property type="evidence" value="ECO:0007669"/>
    <property type="project" value="UniProtKB-ARBA"/>
</dbReference>
<evidence type="ECO:0000256" key="6">
    <source>
        <dbReference type="ARBA" id="ARBA00023229"/>
    </source>
</evidence>
<keyword evidence="6" id="KW-0414">Isoprene biosynthesis</keyword>
<keyword evidence="4" id="KW-0479">Metal-binding</keyword>
<dbReference type="SUPFAM" id="SSF48576">
    <property type="entry name" value="Terpenoid synthases"/>
    <property type="match status" value="1"/>
</dbReference>
<dbReference type="PROSITE" id="PS00444">
    <property type="entry name" value="POLYPRENYL_SYNTHASE_2"/>
    <property type="match status" value="1"/>
</dbReference>
<evidence type="ECO:0000256" key="4">
    <source>
        <dbReference type="ARBA" id="ARBA00022723"/>
    </source>
</evidence>
<dbReference type="SFLD" id="SFLDS00005">
    <property type="entry name" value="Isoprenoid_Synthase_Type_I"/>
    <property type="match status" value="1"/>
</dbReference>
<evidence type="ECO:0000313" key="8">
    <source>
        <dbReference type="EMBL" id="AEG31796.1"/>
    </source>
</evidence>
<dbReference type="GO" id="GO:0046872">
    <property type="term" value="F:metal ion binding"/>
    <property type="evidence" value="ECO:0007669"/>
    <property type="project" value="UniProtKB-KW"/>
</dbReference>
<keyword evidence="9" id="KW-1185">Reference proteome</keyword>
<dbReference type="GO" id="GO:0005737">
    <property type="term" value="C:cytoplasm"/>
    <property type="evidence" value="ECO:0007669"/>
    <property type="project" value="UniProtKB-ARBA"/>
</dbReference>
<dbReference type="InterPro" id="IPR033749">
    <property type="entry name" value="Polyprenyl_synt_CS"/>
</dbReference>
<dbReference type="PROSITE" id="PS00723">
    <property type="entry name" value="POLYPRENYL_SYNTHASE_1"/>
    <property type="match status" value="1"/>
</dbReference>
<dbReference type="NCBIfam" id="NF045485">
    <property type="entry name" value="FPPsyn"/>
    <property type="match status" value="1"/>
</dbReference>
<name>F6D8E5_THICA</name>
<dbReference type="RefSeq" id="WP_013835573.1">
    <property type="nucleotide sequence ID" value="NC_015581.1"/>
</dbReference>
<dbReference type="AlphaFoldDB" id="F6D8E5"/>
<dbReference type="STRING" id="717773.Thicy_1029"/>
<dbReference type="EMBL" id="CP002776">
    <property type="protein sequence ID" value="AEG31796.1"/>
    <property type="molecule type" value="Genomic_DNA"/>
</dbReference>
<reference evidence="8 9" key="1">
    <citation type="submission" date="2011-05" db="EMBL/GenBank/DDBJ databases">
        <title>Complete sequence of Thioalkalimicrobium cyclicum ALM1.</title>
        <authorList>
            <consortium name="US DOE Joint Genome Institute"/>
            <person name="Lucas S."/>
            <person name="Han J."/>
            <person name="Lapidus A."/>
            <person name="Cheng J.-F."/>
            <person name="Goodwin L."/>
            <person name="Pitluck S."/>
            <person name="Peters L."/>
            <person name="Mikhailova N."/>
            <person name="Davenport K."/>
            <person name="Han C."/>
            <person name="Tapia R."/>
            <person name="Land M."/>
            <person name="Hauser L."/>
            <person name="Kyrpides N."/>
            <person name="Ivanova N."/>
            <person name="Pagani I."/>
            <person name="Kappler U."/>
            <person name="Woyke T."/>
        </authorList>
    </citation>
    <scope>NUCLEOTIDE SEQUENCE [LARGE SCALE GENOMIC DNA]</scope>
    <source>
        <strain evidence="9">DSM 14477 / JCM 11371 / ALM1</strain>
    </source>
</reference>
<comment type="similarity">
    <text evidence="2 7">Belongs to the FPP/GGPP synthase family.</text>
</comment>
<dbReference type="PANTHER" id="PTHR43281">
    <property type="entry name" value="FARNESYL DIPHOSPHATE SYNTHASE"/>
    <property type="match status" value="1"/>
</dbReference>
<dbReference type="HOGENOM" id="CLU_014015_0_1_6"/>
<dbReference type="SFLD" id="SFLDG01017">
    <property type="entry name" value="Polyprenyl_Transferase_Like"/>
    <property type="match status" value="1"/>
</dbReference>
<dbReference type="eggNOG" id="COG0142">
    <property type="taxonomic scope" value="Bacteria"/>
</dbReference>
<comment type="cofactor">
    <cofactor evidence="1">
        <name>Mg(2+)</name>
        <dbReference type="ChEBI" id="CHEBI:18420"/>
    </cofactor>
</comment>
<dbReference type="InterPro" id="IPR000092">
    <property type="entry name" value="Polyprenyl_synt"/>
</dbReference>
<dbReference type="Gene3D" id="1.10.600.10">
    <property type="entry name" value="Farnesyl Diphosphate Synthase"/>
    <property type="match status" value="1"/>
</dbReference>
<dbReference type="Pfam" id="PF00348">
    <property type="entry name" value="polyprenyl_synt"/>
    <property type="match status" value="1"/>
</dbReference>
<dbReference type="Proteomes" id="UP000009232">
    <property type="component" value="Chromosome"/>
</dbReference>
<organism evidence="8 9">
    <name type="scientific">Thiomicrospira cyclica (strain DSM 14477 / JCM 11371 / ALM1)</name>
    <name type="common">Thioalkalimicrobium cyclicum</name>
    <dbReference type="NCBI Taxonomy" id="717773"/>
    <lineage>
        <taxon>Bacteria</taxon>
        <taxon>Pseudomonadati</taxon>
        <taxon>Pseudomonadota</taxon>
        <taxon>Gammaproteobacteria</taxon>
        <taxon>Thiotrichales</taxon>
        <taxon>Piscirickettsiaceae</taxon>
        <taxon>Thiomicrospira</taxon>
    </lineage>
</organism>
<evidence type="ECO:0000256" key="7">
    <source>
        <dbReference type="RuleBase" id="RU004466"/>
    </source>
</evidence>
<accession>F6D8E5</accession>
<evidence type="ECO:0000256" key="2">
    <source>
        <dbReference type="ARBA" id="ARBA00006706"/>
    </source>
</evidence>
<dbReference type="InterPro" id="IPR008949">
    <property type="entry name" value="Isoprenoid_synthase_dom_sf"/>
</dbReference>
<dbReference type="GO" id="GO:0004337">
    <property type="term" value="F:(2E,6E)-farnesyl diphosphate synthase activity"/>
    <property type="evidence" value="ECO:0007669"/>
    <property type="project" value="UniProtKB-EC"/>
</dbReference>
<evidence type="ECO:0000256" key="5">
    <source>
        <dbReference type="ARBA" id="ARBA00022842"/>
    </source>
</evidence>
<evidence type="ECO:0000256" key="1">
    <source>
        <dbReference type="ARBA" id="ARBA00001946"/>
    </source>
</evidence>
<evidence type="ECO:0000256" key="3">
    <source>
        <dbReference type="ARBA" id="ARBA00022679"/>
    </source>
</evidence>